<sequence length="98" mass="10796">MNGPAIPRGRGDDPLWRTAWGWLCRAHDGPLSDAEQAGFRAWLHEDAAHRQCYDEALKLWAEASLVPTIHVDPDPDVPLDLDALRQAFHGRGGSSSEA</sequence>
<protein>
    <recommendedName>
        <fullName evidence="1">FecR N-terminal domain-containing protein</fullName>
    </recommendedName>
</protein>
<dbReference type="OrthoDB" id="8617634at2"/>
<proteinExistence type="predicted"/>
<evidence type="ECO:0000313" key="2">
    <source>
        <dbReference type="EMBL" id="OWQ91001.1"/>
    </source>
</evidence>
<dbReference type="AlphaFoldDB" id="A0A246JEK3"/>
<dbReference type="Pfam" id="PF16220">
    <property type="entry name" value="DUF4880"/>
    <property type="match status" value="1"/>
</dbReference>
<name>A0A246JEK3_9BURK</name>
<gene>
    <name evidence="2" type="ORF">CDN99_10955</name>
</gene>
<accession>A0A246JEK3</accession>
<organism evidence="2 3">
    <name type="scientific">Roseateles aquatilis</name>
    <dbReference type="NCBI Taxonomy" id="431061"/>
    <lineage>
        <taxon>Bacteria</taxon>
        <taxon>Pseudomonadati</taxon>
        <taxon>Pseudomonadota</taxon>
        <taxon>Betaproteobacteria</taxon>
        <taxon>Burkholderiales</taxon>
        <taxon>Sphaerotilaceae</taxon>
        <taxon>Roseateles</taxon>
    </lineage>
</organism>
<comment type="caution">
    <text evidence="2">The sequence shown here is derived from an EMBL/GenBank/DDBJ whole genome shotgun (WGS) entry which is preliminary data.</text>
</comment>
<evidence type="ECO:0000313" key="3">
    <source>
        <dbReference type="Proteomes" id="UP000197468"/>
    </source>
</evidence>
<dbReference type="RefSeq" id="WP_088385207.1">
    <property type="nucleotide sequence ID" value="NZ_NIOF01000004.1"/>
</dbReference>
<dbReference type="Proteomes" id="UP000197468">
    <property type="component" value="Unassembled WGS sequence"/>
</dbReference>
<keyword evidence="3" id="KW-1185">Reference proteome</keyword>
<dbReference type="EMBL" id="NIOF01000004">
    <property type="protein sequence ID" value="OWQ91001.1"/>
    <property type="molecule type" value="Genomic_DNA"/>
</dbReference>
<dbReference type="InterPro" id="IPR032623">
    <property type="entry name" value="FecR_N"/>
</dbReference>
<feature type="domain" description="FecR N-terminal" evidence="1">
    <location>
        <begin position="18"/>
        <end position="57"/>
    </location>
</feature>
<evidence type="ECO:0000259" key="1">
    <source>
        <dbReference type="Pfam" id="PF16220"/>
    </source>
</evidence>
<reference evidence="2 3" key="1">
    <citation type="journal article" date="2008" name="Int. J. Syst. Evol. Microbiol.">
        <title>Description of Roseateles aquatilis sp. nov. and Roseateles terrae sp. nov., in the class Betaproteobacteria, and emended description of the genus Roseateles.</title>
        <authorList>
            <person name="Gomila M."/>
            <person name="Bowien B."/>
            <person name="Falsen E."/>
            <person name="Moore E.R."/>
            <person name="Lalucat J."/>
        </authorList>
    </citation>
    <scope>NUCLEOTIDE SEQUENCE [LARGE SCALE GENOMIC DNA]</scope>
    <source>
        <strain evidence="2 3">CCUG 48205</strain>
    </source>
</reference>